<proteinExistence type="predicted"/>
<protein>
    <submittedName>
        <fullName evidence="2">Uncharacterized protein</fullName>
    </submittedName>
</protein>
<dbReference type="RefSeq" id="WP_179984740.1">
    <property type="nucleotide sequence ID" value="NZ_LR812090.1"/>
</dbReference>
<dbReference type="EMBL" id="LR812090">
    <property type="protein sequence ID" value="CAB9495561.1"/>
    <property type="molecule type" value="Genomic_DNA"/>
</dbReference>
<name>A0A6T9Y5L5_ALTMA</name>
<evidence type="ECO:0000313" key="3">
    <source>
        <dbReference type="Proteomes" id="UP000509458"/>
    </source>
</evidence>
<keyword evidence="1" id="KW-0732">Signal</keyword>
<reference evidence="2 3" key="1">
    <citation type="submission" date="2020-06" db="EMBL/GenBank/DDBJ databases">
        <authorList>
            <person name="Duchaud E."/>
        </authorList>
    </citation>
    <scope>NUCLEOTIDE SEQUENCE [LARGE SCALE GENOMIC DNA]</scope>
    <source>
        <strain evidence="2">Alteromonas fortis</strain>
    </source>
</reference>
<organism evidence="2 3">
    <name type="scientific">Alteromonas macleodii</name>
    <name type="common">Pseudoalteromonas macleodii</name>
    <dbReference type="NCBI Taxonomy" id="28108"/>
    <lineage>
        <taxon>Bacteria</taxon>
        <taxon>Pseudomonadati</taxon>
        <taxon>Pseudomonadota</taxon>
        <taxon>Gammaproteobacteria</taxon>
        <taxon>Alteromonadales</taxon>
        <taxon>Alteromonadaceae</taxon>
        <taxon>Alteromonas/Salinimonas group</taxon>
        <taxon>Alteromonas</taxon>
    </lineage>
</organism>
<sequence length="213" mass="24462">MRITLTIRSTLAALLLLCSNSTYAAQANGLVVGESVLATVLNTEIRAVDVMPSEEKRQDMKEQAKDNYAKMLEYVTRVNASNKIFELVLEDYAKERAIALDQTLVNKFIDKFKSQVSSETSSKPIEEIAVKQVMQFQAEKAMFEEFGGRVVFRQSNPQMPIDGYNELLSHYRDVGKLNIVDEDLREAFWDLFKPPYQYEIANENVDFSKPWWL</sequence>
<dbReference type="AlphaFoldDB" id="A0A6T9Y5L5"/>
<dbReference type="Proteomes" id="UP000509458">
    <property type="component" value="Chromosome"/>
</dbReference>
<evidence type="ECO:0000313" key="2">
    <source>
        <dbReference type="EMBL" id="CAB9495561.1"/>
    </source>
</evidence>
<gene>
    <name evidence="2" type="ORF">ALFOR1_60092</name>
</gene>
<feature type="chain" id="PRO_5029779187" evidence="1">
    <location>
        <begin position="25"/>
        <end position="213"/>
    </location>
</feature>
<accession>A0A6T9Y5L5</accession>
<feature type="signal peptide" evidence="1">
    <location>
        <begin position="1"/>
        <end position="24"/>
    </location>
</feature>
<evidence type="ECO:0000256" key="1">
    <source>
        <dbReference type="SAM" id="SignalP"/>
    </source>
</evidence>